<dbReference type="GO" id="GO:0016887">
    <property type="term" value="F:ATP hydrolysis activity"/>
    <property type="evidence" value="ECO:0007669"/>
    <property type="project" value="InterPro"/>
</dbReference>
<dbReference type="PANTHER" id="PTHR24221">
    <property type="entry name" value="ATP-BINDING CASSETTE SUB-FAMILY B"/>
    <property type="match status" value="1"/>
</dbReference>
<feature type="domain" description="ABC transporter" evidence="8">
    <location>
        <begin position="346"/>
        <end position="589"/>
    </location>
</feature>
<proteinExistence type="predicted"/>
<evidence type="ECO:0000256" key="3">
    <source>
        <dbReference type="ARBA" id="ARBA00022741"/>
    </source>
</evidence>
<comment type="caution">
    <text evidence="9">The sequence shown here is derived from an EMBL/GenBank/DDBJ whole genome shotgun (WGS) entry which is preliminary data.</text>
</comment>
<evidence type="ECO:0000256" key="7">
    <source>
        <dbReference type="SAM" id="Phobius"/>
    </source>
</evidence>
<dbReference type="STRING" id="1716141.STSP_73190"/>
<dbReference type="EMBL" id="LOHS01000200">
    <property type="protein sequence ID" value="OAH09467.1"/>
    <property type="molecule type" value="Genomic_DNA"/>
</dbReference>
<evidence type="ECO:0000256" key="5">
    <source>
        <dbReference type="ARBA" id="ARBA00022989"/>
    </source>
</evidence>
<dbReference type="SMART" id="SM00382">
    <property type="entry name" value="AAA"/>
    <property type="match status" value="1"/>
</dbReference>
<dbReference type="InterPro" id="IPR003593">
    <property type="entry name" value="AAA+_ATPase"/>
</dbReference>
<dbReference type="PANTHER" id="PTHR24221:SF654">
    <property type="entry name" value="ATP-BINDING CASSETTE SUB-FAMILY B MEMBER 6"/>
    <property type="match status" value="1"/>
</dbReference>
<evidence type="ECO:0000313" key="10">
    <source>
        <dbReference type="Proteomes" id="UP000077381"/>
    </source>
</evidence>
<keyword evidence="4 9" id="KW-0067">ATP-binding</keyword>
<reference evidence="9 10" key="1">
    <citation type="submission" date="2015-12" db="EMBL/GenBank/DDBJ databases">
        <title>Genome sequence of Streptomyces sp. G25.</title>
        <authorList>
            <person name="Poehlein A."/>
            <person name="Roettig A."/>
            <person name="Hiessl S."/>
            <person name="Hauschild P."/>
            <person name="Schauer J."/>
            <person name="Madkour M.H."/>
            <person name="Al-Ansari A.M."/>
            <person name="Almakishah N.H."/>
            <person name="Steinbuechel A."/>
            <person name="Daniel R."/>
        </authorList>
    </citation>
    <scope>NUCLEOTIDE SEQUENCE [LARGE SCALE GENOMIC DNA]</scope>
    <source>
        <strain evidence="10">G25(2015)</strain>
    </source>
</reference>
<accession>A0A177HGI4</accession>
<evidence type="ECO:0000259" key="8">
    <source>
        <dbReference type="PROSITE" id="PS50893"/>
    </source>
</evidence>
<evidence type="ECO:0000256" key="2">
    <source>
        <dbReference type="ARBA" id="ARBA00022692"/>
    </source>
</evidence>
<dbReference type="Gene3D" id="3.40.50.300">
    <property type="entry name" value="P-loop containing nucleotide triphosphate hydrolases"/>
    <property type="match status" value="1"/>
</dbReference>
<feature type="transmembrane region" description="Helical" evidence="7">
    <location>
        <begin position="29"/>
        <end position="54"/>
    </location>
</feature>
<dbReference type="AlphaFoldDB" id="A0A177HGI4"/>
<protein>
    <submittedName>
        <fullName evidence="9">Putative ABC transporter ATP-binding protein</fullName>
    </submittedName>
</protein>
<dbReference type="InterPro" id="IPR027417">
    <property type="entry name" value="P-loop_NTPase"/>
</dbReference>
<dbReference type="Proteomes" id="UP000077381">
    <property type="component" value="Unassembled WGS sequence"/>
</dbReference>
<keyword evidence="5 7" id="KW-1133">Transmembrane helix</keyword>
<evidence type="ECO:0000313" key="9">
    <source>
        <dbReference type="EMBL" id="OAH09467.1"/>
    </source>
</evidence>
<dbReference type="SUPFAM" id="SSF52540">
    <property type="entry name" value="P-loop containing nucleoside triphosphate hydrolases"/>
    <property type="match status" value="1"/>
</dbReference>
<evidence type="ECO:0000256" key="4">
    <source>
        <dbReference type="ARBA" id="ARBA00022840"/>
    </source>
</evidence>
<dbReference type="GO" id="GO:0005886">
    <property type="term" value="C:plasma membrane"/>
    <property type="evidence" value="ECO:0007669"/>
    <property type="project" value="UniProtKB-SubCell"/>
</dbReference>
<dbReference type="SUPFAM" id="SSF90123">
    <property type="entry name" value="ABC transporter transmembrane region"/>
    <property type="match status" value="1"/>
</dbReference>
<keyword evidence="10" id="KW-1185">Reference proteome</keyword>
<name>A0A177HGI4_9ACTN</name>
<gene>
    <name evidence="9" type="ORF">STSP_73190</name>
</gene>
<keyword evidence="3" id="KW-0547">Nucleotide-binding</keyword>
<dbReference type="PATRIC" id="fig|1716141.3.peg.7757"/>
<dbReference type="InterPro" id="IPR039421">
    <property type="entry name" value="Type_1_exporter"/>
</dbReference>
<dbReference type="GO" id="GO:0005524">
    <property type="term" value="F:ATP binding"/>
    <property type="evidence" value="ECO:0007669"/>
    <property type="project" value="UniProtKB-KW"/>
</dbReference>
<feature type="transmembrane region" description="Helical" evidence="7">
    <location>
        <begin position="153"/>
        <end position="181"/>
    </location>
</feature>
<dbReference type="InterPro" id="IPR003439">
    <property type="entry name" value="ABC_transporter-like_ATP-bd"/>
</dbReference>
<organism evidence="9 10">
    <name type="scientific">Streptomyces jeddahensis</name>
    <dbReference type="NCBI Taxonomy" id="1716141"/>
    <lineage>
        <taxon>Bacteria</taxon>
        <taxon>Bacillati</taxon>
        <taxon>Actinomycetota</taxon>
        <taxon>Actinomycetes</taxon>
        <taxon>Kitasatosporales</taxon>
        <taxon>Streptomycetaceae</taxon>
        <taxon>Streptomyces</taxon>
    </lineage>
</organism>
<comment type="subcellular location">
    <subcellularLocation>
        <location evidence="1">Cell membrane</location>
        <topology evidence="1">Multi-pass membrane protein</topology>
    </subcellularLocation>
</comment>
<evidence type="ECO:0000256" key="6">
    <source>
        <dbReference type="ARBA" id="ARBA00023136"/>
    </source>
</evidence>
<dbReference type="InterPro" id="IPR036640">
    <property type="entry name" value="ABC1_TM_sf"/>
</dbReference>
<dbReference type="PROSITE" id="PS50893">
    <property type="entry name" value="ABC_TRANSPORTER_2"/>
    <property type="match status" value="1"/>
</dbReference>
<evidence type="ECO:0000256" key="1">
    <source>
        <dbReference type="ARBA" id="ARBA00004651"/>
    </source>
</evidence>
<keyword evidence="6 7" id="KW-0472">Membrane</keyword>
<sequence length="606" mass="65471">MTSGEAVVLTFRESLALLRVASSAGRGMLALYVVLRAVSSLLPAAGAAAMAALVGAIGTDAPWTAFALFLACMVGTYVLDGLMAPLRVLVEARCTRAHRTRVARIACAPVTLDPLEDPEVQDLLHTASAFPRNWTEHTPGAGAVALIEQWVRWVGVAAAAAVLAVYVWWAAPLLIVAALVVRRVVRAQWLRQLAGWSDRAHHGRSAEYWREAATTPGTGKEVQVFGLAGWIRQRVQGAVHAQMDPVWEGSLRLQKLEVINFLIPAIPLSLVYAMAAREAAHDTEKIALLTGVIAAGWALYTAFGDVSGMFPLAGSRPALQALADLEKRLGGGPDVHAKKPFPAGSIELRGVRFAYPDAEREVLRGVDLAVAPGERVGLVGLNGAGKSTIIKILCGLYEPAKGQLVVGGEVVSAERRTAWRTRVAAVFQDFIRHPLSATENIQLGRPLDQTRREHVVRACEEAGLLPVLDRLPQGEDTVLTRSQEDGTDLSGGQWQQLALARALYAVAGGASLLVLDEPSAHLDVRTEKELFDRMAERPRDAAVLLVTHRLATVRSCDRILVLDDGRIAEEGSHDALMALDGLYAHMFRTQARRFAEGFRHIDEDEA</sequence>
<dbReference type="Pfam" id="PF00005">
    <property type="entry name" value="ABC_tran"/>
    <property type="match status" value="1"/>
</dbReference>
<dbReference type="GO" id="GO:0034040">
    <property type="term" value="F:ATPase-coupled lipid transmembrane transporter activity"/>
    <property type="evidence" value="ECO:0007669"/>
    <property type="project" value="TreeGrafter"/>
</dbReference>
<feature type="transmembrane region" description="Helical" evidence="7">
    <location>
        <begin position="61"/>
        <end position="79"/>
    </location>
</feature>
<keyword evidence="2 7" id="KW-0812">Transmembrane</keyword>